<dbReference type="EMBL" id="JAGQLI010000105">
    <property type="protein sequence ID" value="MCA9379181.1"/>
    <property type="molecule type" value="Genomic_DNA"/>
</dbReference>
<gene>
    <name evidence="2" type="ORF">KC640_02025</name>
</gene>
<feature type="region of interest" description="Disordered" evidence="1">
    <location>
        <begin position="120"/>
        <end position="152"/>
    </location>
</feature>
<proteinExistence type="predicted"/>
<dbReference type="AlphaFoldDB" id="A0A955I666"/>
<evidence type="ECO:0000313" key="3">
    <source>
        <dbReference type="Proteomes" id="UP000760819"/>
    </source>
</evidence>
<reference evidence="2" key="1">
    <citation type="submission" date="2020-04" db="EMBL/GenBank/DDBJ databases">
        <authorList>
            <person name="Zhang T."/>
        </authorList>
    </citation>
    <scope>NUCLEOTIDE SEQUENCE</scope>
    <source>
        <strain evidence="2">HKST-UBA12</strain>
    </source>
</reference>
<protein>
    <submittedName>
        <fullName evidence="2">Uncharacterized protein</fullName>
    </submittedName>
</protein>
<comment type="caution">
    <text evidence="2">The sequence shown here is derived from an EMBL/GenBank/DDBJ whole genome shotgun (WGS) entry which is preliminary data.</text>
</comment>
<evidence type="ECO:0000313" key="2">
    <source>
        <dbReference type="EMBL" id="MCA9379181.1"/>
    </source>
</evidence>
<sequence length="199" mass="21195">MAKKMPPTTAQTTQNSIPANLTAILQAYGLPMPTGTNENAEPFWMINDQKISWAQMQTIIWQRQMAVAKAKGSAGAGGPENISLPSNADANFDGVPDVQFEQQAESGIEQQKQAVEAALEQAGEQENAQQGQAAQPTTKSQPKAASYLGDSPQLSAVDTTDVNSMSSFAATNISAPESSSKRFLAETLKKLLLILSLKI</sequence>
<reference evidence="2" key="2">
    <citation type="journal article" date="2021" name="Microbiome">
        <title>Successional dynamics and alternative stable states in a saline activated sludge microbial community over 9 years.</title>
        <authorList>
            <person name="Wang Y."/>
            <person name="Ye J."/>
            <person name="Ju F."/>
            <person name="Liu L."/>
            <person name="Boyd J.A."/>
            <person name="Deng Y."/>
            <person name="Parks D.H."/>
            <person name="Jiang X."/>
            <person name="Yin X."/>
            <person name="Woodcroft B.J."/>
            <person name="Tyson G.W."/>
            <person name="Hugenholtz P."/>
            <person name="Polz M.F."/>
            <person name="Zhang T."/>
        </authorList>
    </citation>
    <scope>NUCLEOTIDE SEQUENCE</scope>
    <source>
        <strain evidence="2">HKST-UBA12</strain>
    </source>
</reference>
<feature type="compositionally biased region" description="Low complexity" evidence="1">
    <location>
        <begin position="120"/>
        <end position="135"/>
    </location>
</feature>
<name>A0A955I666_9BACT</name>
<evidence type="ECO:0000256" key="1">
    <source>
        <dbReference type="SAM" id="MobiDB-lite"/>
    </source>
</evidence>
<accession>A0A955I666</accession>
<organism evidence="2 3">
    <name type="scientific">Candidatus Dojkabacteria bacterium</name>
    <dbReference type="NCBI Taxonomy" id="2099670"/>
    <lineage>
        <taxon>Bacteria</taxon>
        <taxon>Candidatus Dojkabacteria</taxon>
    </lineage>
</organism>
<dbReference type="Proteomes" id="UP000760819">
    <property type="component" value="Unassembled WGS sequence"/>
</dbReference>